<feature type="domain" description="Cadherin" evidence="14">
    <location>
        <begin position="91"/>
        <end position="198"/>
    </location>
</feature>
<keyword evidence="10" id="KW-0325">Glycoprotein</keyword>
<evidence type="ECO:0000256" key="6">
    <source>
        <dbReference type="ARBA" id="ARBA00022889"/>
    </source>
</evidence>
<keyword evidence="5 11" id="KW-0106">Calcium</keyword>
<reference evidence="16" key="1">
    <citation type="submission" date="2013-10" db="EMBL/GenBank/DDBJ databases">
        <authorList>
            <person name="Schartl M."/>
            <person name="Warren W."/>
        </authorList>
    </citation>
    <scope>NUCLEOTIDE SEQUENCE [LARGE SCALE GENOMIC DNA]</scope>
    <source>
        <strain evidence="16">female</strain>
    </source>
</reference>
<dbReference type="InterPro" id="IPR050971">
    <property type="entry name" value="Cadherin-domain_protein"/>
</dbReference>
<dbReference type="GO" id="GO:0045216">
    <property type="term" value="P:cell-cell junction organization"/>
    <property type="evidence" value="ECO:0007669"/>
    <property type="project" value="UniProtKB-ARBA"/>
</dbReference>
<dbReference type="GO" id="GO:0005886">
    <property type="term" value="C:plasma membrane"/>
    <property type="evidence" value="ECO:0007669"/>
    <property type="project" value="UniProtKB-SubCell"/>
</dbReference>
<keyword evidence="8" id="KW-1133">Transmembrane helix</keyword>
<keyword evidence="2" id="KW-1003">Cell membrane</keyword>
<evidence type="ECO:0000256" key="2">
    <source>
        <dbReference type="ARBA" id="ARBA00022475"/>
    </source>
</evidence>
<keyword evidence="16" id="KW-1185">Reference proteome</keyword>
<dbReference type="PRINTS" id="PR00205">
    <property type="entry name" value="CADHERIN"/>
</dbReference>
<evidence type="ECO:0000256" key="9">
    <source>
        <dbReference type="ARBA" id="ARBA00023136"/>
    </source>
</evidence>
<evidence type="ECO:0000256" key="8">
    <source>
        <dbReference type="ARBA" id="ARBA00022989"/>
    </source>
</evidence>
<dbReference type="Ensembl" id="ENSPFOT00000000793.2">
    <property type="protein sequence ID" value="ENSPFOP00000000791.2"/>
    <property type="gene ID" value="ENSPFOG00000000749.2"/>
</dbReference>
<name>A0A087X4T8_POEFO</name>
<dbReference type="InterPro" id="IPR002126">
    <property type="entry name" value="Cadherin-like_dom"/>
</dbReference>
<sequence length="739" mass="82186">MLLFQIRSDRQIGTNVIYSLEGIGANQPPFHVFVVDPHNGNVRVTRKLDREEIPLYNLAGFAKFPNGTEAEAKIDLKIKVVDENDNGPTFESSVLTAEVDEHSPIGSSVITISATDKDEDGTPHTKIAYYIIGQEPRDWFRMDKDGTIYVKNNLDREKEKTVLLTVTGRDMDGAPQGHIATATVTINIRDVNDNPPTLESEAYEGDIEENTFGVEVMRIKANDLDSDQDNWEAVFEIVQGNEDGYFSIKTDPNTNEGILFLEKPVDFEDVKDMNLGLAVRNKAPLVDGTGGAWGSKFKTYPIKINVKNQPEGPHFEPKVKPIPIKEGTPIDVNKVIASYPAIDKDTGKPAEDVKYLKGSDPQNWLSIDPKTADIKLNKMPDRESPFLINGVYMAEILCITEGMPSKTATGTVAIQVEDLNDHCPTLTSNFIPMCKPNKRIIVNAKDEDAFPNGPPFKFSIYPGSTSVDWKMRPYNDTAVLLTTSDELHYSLNDLMLVVEDQQKLTCPNPQKLTVFTCDCTETGDCSVKGSMKLLKPKTALGPAGIGLLFLGLLAVLCESLISSELKKLHELLSHVKIPWSDLKCSRLCADLMFHDHCQQQLIQLLYHRKAWQRDAEKTFIDSFLKGYYNKDKCKIAPHMKCCSFRSGGSSNQNHATYTHLSLQFHPPNLLEGLFFTFNHTSGDEKIVQKDHMLVFDYEGTGSSAGSVGCCSNLQQDCDLEFLNNLGPSFKTLAEICGGK</sequence>
<comment type="subcellular location">
    <subcellularLocation>
        <location evidence="1">Cell junction</location>
        <location evidence="1">Desmosome</location>
    </subcellularLocation>
    <subcellularLocation>
        <location evidence="12">Cell membrane</location>
        <topology evidence="12">Single-pass type I membrane protein</topology>
    </subcellularLocation>
</comment>
<evidence type="ECO:0000313" key="16">
    <source>
        <dbReference type="Proteomes" id="UP000028760"/>
    </source>
</evidence>
<evidence type="ECO:0000256" key="13">
    <source>
        <dbReference type="RuleBase" id="RU004358"/>
    </source>
</evidence>
<dbReference type="InterPro" id="IPR020894">
    <property type="entry name" value="Cadherin_CS"/>
</dbReference>
<dbReference type="OMA" id="MFYIDRR"/>
<feature type="domain" description="Cadherin" evidence="14">
    <location>
        <begin position="9"/>
        <end position="90"/>
    </location>
</feature>
<dbReference type="Pfam" id="PF00028">
    <property type="entry name" value="Cadherin"/>
    <property type="match status" value="3"/>
</dbReference>
<dbReference type="Gene3D" id="2.60.40.60">
    <property type="entry name" value="Cadherins"/>
    <property type="match status" value="5"/>
</dbReference>
<dbReference type="AlphaFoldDB" id="A0A087X4T8"/>
<reference evidence="15" key="2">
    <citation type="submission" date="2025-08" db="UniProtKB">
        <authorList>
            <consortium name="Ensembl"/>
        </authorList>
    </citation>
    <scope>IDENTIFICATION</scope>
</reference>
<dbReference type="InterPro" id="IPR000233">
    <property type="entry name" value="Cadherin_Y-type_LIR"/>
</dbReference>
<dbReference type="PANTHER" id="PTHR24025">
    <property type="entry name" value="DESMOGLEIN FAMILY MEMBER"/>
    <property type="match status" value="1"/>
</dbReference>
<evidence type="ECO:0000256" key="7">
    <source>
        <dbReference type="ARBA" id="ARBA00022949"/>
    </source>
</evidence>
<evidence type="ECO:0000256" key="3">
    <source>
        <dbReference type="ARBA" id="ARBA00022692"/>
    </source>
</evidence>
<dbReference type="PANTHER" id="PTHR24025:SF29">
    <property type="entry name" value="DESMOGLEIN-2-LIKE-RELATED"/>
    <property type="match status" value="1"/>
</dbReference>
<feature type="domain" description="Cadherin" evidence="14">
    <location>
        <begin position="199"/>
        <end position="315"/>
    </location>
</feature>
<dbReference type="GeneTree" id="ENSGT01030000234624"/>
<evidence type="ECO:0000256" key="10">
    <source>
        <dbReference type="ARBA" id="ARBA00023180"/>
    </source>
</evidence>
<keyword evidence="9" id="KW-0472">Membrane</keyword>
<dbReference type="Proteomes" id="UP000028760">
    <property type="component" value="Unassembled WGS sequence"/>
</dbReference>
<comment type="function">
    <text evidence="13">A component of desmosome cell-cell junctions which are required for positive regulation of cellular adhesion. Involved in the interaction of plaque proteins and intermediate filaments mediating cell-cell adhesion.</text>
</comment>
<dbReference type="PROSITE" id="PS50268">
    <property type="entry name" value="CADHERIN_2"/>
    <property type="match status" value="4"/>
</dbReference>
<evidence type="ECO:0000313" key="15">
    <source>
        <dbReference type="Ensembl" id="ENSPFOP00000000791.2"/>
    </source>
</evidence>
<evidence type="ECO:0000259" key="14">
    <source>
        <dbReference type="PROSITE" id="PS50268"/>
    </source>
</evidence>
<keyword evidence="6 12" id="KW-0130">Cell adhesion</keyword>
<dbReference type="GO" id="GO:0007156">
    <property type="term" value="P:homophilic cell adhesion via plasma membrane adhesion molecules"/>
    <property type="evidence" value="ECO:0007669"/>
    <property type="project" value="InterPro"/>
</dbReference>
<dbReference type="CDD" id="cd11304">
    <property type="entry name" value="Cadherin_repeat"/>
    <property type="match status" value="3"/>
</dbReference>
<evidence type="ECO:0000256" key="1">
    <source>
        <dbReference type="ARBA" id="ARBA00004568"/>
    </source>
</evidence>
<keyword evidence="3 12" id="KW-0812">Transmembrane</keyword>
<protein>
    <recommendedName>
        <fullName evidence="14">Cadherin domain-containing protein</fullName>
    </recommendedName>
</protein>
<keyword evidence="4" id="KW-0677">Repeat</keyword>
<reference evidence="15" key="3">
    <citation type="submission" date="2025-09" db="UniProtKB">
        <authorList>
            <consortium name="Ensembl"/>
        </authorList>
    </citation>
    <scope>IDENTIFICATION</scope>
</reference>
<dbReference type="SMART" id="SM00112">
    <property type="entry name" value="CA"/>
    <property type="match status" value="4"/>
</dbReference>
<evidence type="ECO:0000256" key="5">
    <source>
        <dbReference type="ARBA" id="ARBA00022837"/>
    </source>
</evidence>
<dbReference type="SUPFAM" id="SSF49313">
    <property type="entry name" value="Cadherin-like"/>
    <property type="match status" value="5"/>
</dbReference>
<evidence type="ECO:0000256" key="11">
    <source>
        <dbReference type="PROSITE-ProRule" id="PRU00043"/>
    </source>
</evidence>
<dbReference type="PRINTS" id="PR01818">
    <property type="entry name" value="DESMOCADHERN"/>
</dbReference>
<dbReference type="InterPro" id="IPR027397">
    <property type="entry name" value="Catenin-bd_sf"/>
</dbReference>
<feature type="domain" description="Cadherin" evidence="14">
    <location>
        <begin position="316"/>
        <end position="426"/>
    </location>
</feature>
<keyword evidence="7" id="KW-0965">Cell junction</keyword>
<proteinExistence type="predicted"/>
<evidence type="ECO:0000256" key="12">
    <source>
        <dbReference type="RuleBase" id="RU003318"/>
    </source>
</evidence>
<dbReference type="InterPro" id="IPR015919">
    <property type="entry name" value="Cadherin-like_sf"/>
</dbReference>
<dbReference type="GO" id="GO:0030057">
    <property type="term" value="C:desmosome"/>
    <property type="evidence" value="ECO:0007669"/>
    <property type="project" value="UniProtKB-SubCell"/>
</dbReference>
<dbReference type="GO" id="GO:0002009">
    <property type="term" value="P:morphogenesis of an epithelium"/>
    <property type="evidence" value="ECO:0007669"/>
    <property type="project" value="UniProtKB-ARBA"/>
</dbReference>
<dbReference type="Gene3D" id="4.10.900.10">
    <property type="entry name" value="TCF3-CBD (Catenin binding domain)"/>
    <property type="match status" value="1"/>
</dbReference>
<dbReference type="EMBL" id="AYCK01021262">
    <property type="status" value="NOT_ANNOTATED_CDS"/>
    <property type="molecule type" value="Genomic_DNA"/>
</dbReference>
<dbReference type="PROSITE" id="PS00232">
    <property type="entry name" value="CADHERIN_1"/>
    <property type="match status" value="2"/>
</dbReference>
<organism evidence="15 16">
    <name type="scientific">Poecilia formosa</name>
    <name type="common">Amazon molly</name>
    <name type="synonym">Limia formosa</name>
    <dbReference type="NCBI Taxonomy" id="48698"/>
    <lineage>
        <taxon>Eukaryota</taxon>
        <taxon>Metazoa</taxon>
        <taxon>Chordata</taxon>
        <taxon>Craniata</taxon>
        <taxon>Vertebrata</taxon>
        <taxon>Euteleostomi</taxon>
        <taxon>Actinopterygii</taxon>
        <taxon>Neopterygii</taxon>
        <taxon>Teleostei</taxon>
        <taxon>Neoteleostei</taxon>
        <taxon>Acanthomorphata</taxon>
        <taxon>Ovalentaria</taxon>
        <taxon>Atherinomorphae</taxon>
        <taxon>Cyprinodontiformes</taxon>
        <taxon>Poeciliidae</taxon>
        <taxon>Poeciliinae</taxon>
        <taxon>Poecilia</taxon>
    </lineage>
</organism>
<dbReference type="Pfam" id="PF01049">
    <property type="entry name" value="CADH_Y-type_LIR"/>
    <property type="match status" value="1"/>
</dbReference>
<dbReference type="InterPro" id="IPR009122">
    <property type="entry name" value="Desmosomal_cadherin"/>
</dbReference>
<dbReference type="GO" id="GO:0005509">
    <property type="term" value="F:calcium ion binding"/>
    <property type="evidence" value="ECO:0007669"/>
    <property type="project" value="UniProtKB-UniRule"/>
</dbReference>
<evidence type="ECO:0000256" key="4">
    <source>
        <dbReference type="ARBA" id="ARBA00022737"/>
    </source>
</evidence>
<accession>A0A087X4T8</accession>